<sequence>MNSKSKKKINNFGYVDDLVDVHSDGVRKKKNKYAKKNLLDVSEQITNNIDSIHKILDTNGAQKPEYLSQFNIQTFDSDGLPSALNDTYQTNDKVKLADLERKLSYQGGWSQYDQDGSMDYGVVPENELSHENMFPSFKIKQGYGSNDNTSFMDYKNGLFTGNQNGVWKKKEEVGPLFAPLKDLFNMYGNSINTDEQKSRIVTSMYRQNEKPFDDVKITPGLNLDYNENGTDGFHPMYRCFDKTIDEIRVKPKITYEGRIVEGKKGDNRPIQAPVVTNRPHIFKTMVEDDLLPTHDLADGPKIRQNFIMKEPDKSKQHIEYTGGAYTKEGAIEKNIPEYMREKYKESDRQNFTLPEPLQKFSKEETKFNSNTKSYNLSPTMKDQIIENGHMGVTGVPATSIYTGLSDLANPTTKETIISQYAQYAHGNVAPNTLRGIVHSVDIADPTLKEVSIENKLNPHAPNLNTMQRVYYPDLAKETIKEITAEEPIVPSNILQNSKIYANWTDPAKYTTKETTSQIPYQMVVMPNLYSQKTPLQDTPMSTTKEITIQIPYKNVIVPVGQYQRAPNPVGLMNCTTKETTATIPYKNVVTPIYQQQRAPNIQNNLQNTMKEINIEIPQNNFITPIDQQRGKFNLVDPAKQTMKEIVIQIPYKSVVTPVGQQQRAPDLQDISRTTTKETSSSIPYQTIIDPVGQQQRAPDPQNIFRGTTKEITIQIPYNNILTSVGQEQRAPNFSNFLRTTSKETTSQSPYQNMVTPDSKGFTTNPQDIAKTTKKEITVQIPNQTILAPVEQYQGPAGTKTMAKPTIKEIVSQIPYNSNITAINQQQGKVSNMDPERTTNRESLVQIPYNTHTTAVGQYQRTPNPHDILKTTTKESMLQIPYGSNISTVVQQRTPNLKDAARPTNKECTIQIPYGLKIQSTNKSVGKVFDGNPAKMTTKETIVENENILGPTFNTYGKGYGYMAGNFYVPNTNKEISCQEVYIHPLAGNIKNRPYDDAYNATLDDRKEILQQYRAPTTCGPDIGPDPLRVNIQLKNDNNKSNKSREPMVGFSYNSSLDRPKNQIYSRQHDTVSEERFIDPILLEQLNSNPFNIPIC</sequence>
<feature type="region of interest" description="Disordered" evidence="1">
    <location>
        <begin position="741"/>
        <end position="763"/>
    </location>
</feature>
<organism evidence="2">
    <name type="scientific">Satyrvirus sp</name>
    <dbReference type="NCBI Taxonomy" id="2487771"/>
    <lineage>
        <taxon>Viruses</taxon>
        <taxon>Varidnaviria</taxon>
        <taxon>Bamfordvirae</taxon>
        <taxon>Nucleocytoviricota</taxon>
        <taxon>Megaviricetes</taxon>
        <taxon>Imitervirales</taxon>
        <taxon>Mimiviridae</taxon>
        <taxon>Megamimivirinae</taxon>
    </lineage>
</organism>
<reference evidence="2" key="1">
    <citation type="submission" date="2018-10" db="EMBL/GenBank/DDBJ databases">
        <title>Hidden diversity of soil giant viruses.</title>
        <authorList>
            <person name="Schulz F."/>
            <person name="Alteio L."/>
            <person name="Goudeau D."/>
            <person name="Ryan E.M."/>
            <person name="Malmstrom R.R."/>
            <person name="Blanchard J."/>
            <person name="Woyke T."/>
        </authorList>
    </citation>
    <scope>NUCLEOTIDE SEQUENCE</scope>
    <source>
        <strain evidence="2">SAV1</strain>
    </source>
</reference>
<dbReference type="EMBL" id="MK072445">
    <property type="protein sequence ID" value="AYV85295.1"/>
    <property type="molecule type" value="Genomic_DNA"/>
</dbReference>
<proteinExistence type="predicted"/>
<protein>
    <submittedName>
        <fullName evidence="2">Uncharacterized protein</fullName>
    </submittedName>
</protein>
<evidence type="ECO:0000313" key="2">
    <source>
        <dbReference type="EMBL" id="AYV85295.1"/>
    </source>
</evidence>
<accession>A0A3G5ADJ8</accession>
<name>A0A3G5ADJ8_9VIRU</name>
<evidence type="ECO:0000256" key="1">
    <source>
        <dbReference type="SAM" id="MobiDB-lite"/>
    </source>
</evidence>
<gene>
    <name evidence="2" type="ORF">Satyrvirus9_21</name>
</gene>